<dbReference type="AlphaFoldDB" id="A0AAE1AFK8"/>
<protein>
    <submittedName>
        <fullName evidence="1">Uncharacterized protein</fullName>
    </submittedName>
</protein>
<dbReference type="EMBL" id="JAWDGP010001951">
    <property type="protein sequence ID" value="KAK3786610.1"/>
    <property type="molecule type" value="Genomic_DNA"/>
</dbReference>
<evidence type="ECO:0000313" key="2">
    <source>
        <dbReference type="Proteomes" id="UP001283361"/>
    </source>
</evidence>
<reference evidence="1" key="1">
    <citation type="journal article" date="2023" name="G3 (Bethesda)">
        <title>A reference genome for the long-term kleptoplast-retaining sea slug Elysia crispata morphotype clarki.</title>
        <authorList>
            <person name="Eastman K.E."/>
            <person name="Pendleton A.L."/>
            <person name="Shaikh M.A."/>
            <person name="Suttiyut T."/>
            <person name="Ogas R."/>
            <person name="Tomko P."/>
            <person name="Gavelis G."/>
            <person name="Widhalm J.R."/>
            <person name="Wisecaver J.H."/>
        </authorList>
    </citation>
    <scope>NUCLEOTIDE SEQUENCE</scope>
    <source>
        <strain evidence="1">ECLA1</strain>
    </source>
</reference>
<accession>A0AAE1AFK8</accession>
<organism evidence="1 2">
    <name type="scientific">Elysia crispata</name>
    <name type="common">lettuce slug</name>
    <dbReference type="NCBI Taxonomy" id="231223"/>
    <lineage>
        <taxon>Eukaryota</taxon>
        <taxon>Metazoa</taxon>
        <taxon>Spiralia</taxon>
        <taxon>Lophotrochozoa</taxon>
        <taxon>Mollusca</taxon>
        <taxon>Gastropoda</taxon>
        <taxon>Heterobranchia</taxon>
        <taxon>Euthyneura</taxon>
        <taxon>Panpulmonata</taxon>
        <taxon>Sacoglossa</taxon>
        <taxon>Placobranchoidea</taxon>
        <taxon>Plakobranchidae</taxon>
        <taxon>Elysia</taxon>
    </lineage>
</organism>
<evidence type="ECO:0000313" key="1">
    <source>
        <dbReference type="EMBL" id="KAK3786610.1"/>
    </source>
</evidence>
<keyword evidence="2" id="KW-1185">Reference proteome</keyword>
<comment type="caution">
    <text evidence="1">The sequence shown here is derived from an EMBL/GenBank/DDBJ whole genome shotgun (WGS) entry which is preliminary data.</text>
</comment>
<dbReference type="Proteomes" id="UP001283361">
    <property type="component" value="Unassembled WGS sequence"/>
</dbReference>
<sequence length="128" mass="14141">MSVCHSLGNIPDAAQVPQPLVVPETNRLTEKHFPSPIIVEGKISQFVYVVCYARDRVKFGNKDMAETNAVGAVVPHVSLPHISQAVEHSLNPSGRSVRPEDLKITLSVRYVRLVNTRYSNGSYEFPNG</sequence>
<name>A0AAE1AFK8_9GAST</name>
<proteinExistence type="predicted"/>
<gene>
    <name evidence="1" type="ORF">RRG08_027568</name>
</gene>